<comment type="caution">
    <text evidence="2">The sequence shown here is derived from an EMBL/GenBank/DDBJ whole genome shotgun (WGS) entry which is preliminary data.</text>
</comment>
<evidence type="ECO:0000313" key="2">
    <source>
        <dbReference type="EMBL" id="TWV94312.1"/>
    </source>
</evidence>
<evidence type="ECO:0000256" key="1">
    <source>
        <dbReference type="SAM" id="Phobius"/>
    </source>
</evidence>
<proteinExistence type="predicted"/>
<dbReference type="RefSeq" id="WP_146307797.1">
    <property type="nucleotide sequence ID" value="NZ_VOHS01000048.1"/>
</dbReference>
<dbReference type="OrthoDB" id="671388at2"/>
<accession>A0A5C6LQ33</accession>
<feature type="transmembrane region" description="Helical" evidence="1">
    <location>
        <begin position="69"/>
        <end position="88"/>
    </location>
</feature>
<reference evidence="2 3" key="1">
    <citation type="submission" date="2019-08" db="EMBL/GenBank/DDBJ databases">
        <title>Whole genome sequencing of chitin degrading bacteria Chitinophaga pinensis YS16.</title>
        <authorList>
            <person name="Singh R.P."/>
            <person name="Manchanda G."/>
            <person name="Maurya I.K."/>
            <person name="Joshi N.K."/>
            <person name="Srivastava A.K."/>
        </authorList>
    </citation>
    <scope>NUCLEOTIDE SEQUENCE [LARGE SCALE GENOMIC DNA]</scope>
    <source>
        <strain evidence="2 3">YS-16</strain>
    </source>
</reference>
<feature type="transmembrane region" description="Helical" evidence="1">
    <location>
        <begin position="94"/>
        <end position="112"/>
    </location>
</feature>
<keyword evidence="1" id="KW-0812">Transmembrane</keyword>
<keyword evidence="1" id="KW-0472">Membrane</keyword>
<feature type="transmembrane region" description="Helical" evidence="1">
    <location>
        <begin position="37"/>
        <end position="57"/>
    </location>
</feature>
<keyword evidence="3" id="KW-1185">Reference proteome</keyword>
<protein>
    <recommendedName>
        <fullName evidence="4">Integral membrane protein</fullName>
    </recommendedName>
</protein>
<feature type="transmembrane region" description="Helical" evidence="1">
    <location>
        <begin position="12"/>
        <end position="31"/>
    </location>
</feature>
<evidence type="ECO:0000313" key="3">
    <source>
        <dbReference type="Proteomes" id="UP000318815"/>
    </source>
</evidence>
<dbReference type="AlphaFoldDB" id="A0A5C6LQ33"/>
<dbReference type="Proteomes" id="UP000318815">
    <property type="component" value="Unassembled WGS sequence"/>
</dbReference>
<sequence>MLRTILRADFILGGATAIAGLLFNSWLSGFLGLPADLIIIIAIVTLAYAMVACVLAFQREPVIPLLRILIYANWVWTLVSLVLLIMYYKGASAFGVAFLVLQVVVVGGLAWLEGRCLRHQP</sequence>
<keyword evidence="1" id="KW-1133">Transmembrane helix</keyword>
<gene>
    <name evidence="2" type="ORF">FEF09_25905</name>
</gene>
<organism evidence="2 3">
    <name type="scientific">Chitinophaga pinensis</name>
    <dbReference type="NCBI Taxonomy" id="79329"/>
    <lineage>
        <taxon>Bacteria</taxon>
        <taxon>Pseudomonadati</taxon>
        <taxon>Bacteroidota</taxon>
        <taxon>Chitinophagia</taxon>
        <taxon>Chitinophagales</taxon>
        <taxon>Chitinophagaceae</taxon>
        <taxon>Chitinophaga</taxon>
    </lineage>
</organism>
<evidence type="ECO:0008006" key="4">
    <source>
        <dbReference type="Google" id="ProtNLM"/>
    </source>
</evidence>
<name>A0A5C6LQ33_9BACT</name>
<dbReference type="EMBL" id="VOHS01000048">
    <property type="protein sequence ID" value="TWV94312.1"/>
    <property type="molecule type" value="Genomic_DNA"/>
</dbReference>